<comment type="caution">
    <text evidence="2">The sequence shown here is derived from an EMBL/GenBank/DDBJ whole genome shotgun (WGS) entry which is preliminary data.</text>
</comment>
<reference evidence="2 3" key="1">
    <citation type="journal article" date="2021" name="Sci. Rep.">
        <title>Genome sequencing of the multicellular alga Astrephomene provides insights into convergent evolution of germ-soma differentiation.</title>
        <authorList>
            <person name="Yamashita S."/>
            <person name="Yamamoto K."/>
            <person name="Matsuzaki R."/>
            <person name="Suzuki S."/>
            <person name="Yamaguchi H."/>
            <person name="Hirooka S."/>
            <person name="Minakuchi Y."/>
            <person name="Miyagishima S."/>
            <person name="Kawachi M."/>
            <person name="Toyoda A."/>
            <person name="Nozaki H."/>
        </authorList>
    </citation>
    <scope>NUCLEOTIDE SEQUENCE [LARGE SCALE GENOMIC DNA]</scope>
    <source>
        <strain evidence="2 3">NIES-4017</strain>
    </source>
</reference>
<protein>
    <submittedName>
        <fullName evidence="2">Uncharacterized protein</fullName>
    </submittedName>
</protein>
<feature type="compositionally biased region" description="Low complexity" evidence="1">
    <location>
        <begin position="89"/>
        <end position="107"/>
    </location>
</feature>
<feature type="non-terminal residue" evidence="2">
    <location>
        <position position="212"/>
    </location>
</feature>
<evidence type="ECO:0000313" key="3">
    <source>
        <dbReference type="Proteomes" id="UP001054857"/>
    </source>
</evidence>
<feature type="region of interest" description="Disordered" evidence="1">
    <location>
        <begin position="76"/>
        <end position="117"/>
    </location>
</feature>
<evidence type="ECO:0000313" key="2">
    <source>
        <dbReference type="EMBL" id="GFR51911.1"/>
    </source>
</evidence>
<feature type="region of interest" description="Disordered" evidence="1">
    <location>
        <begin position="156"/>
        <end position="212"/>
    </location>
</feature>
<dbReference type="Proteomes" id="UP001054857">
    <property type="component" value="Unassembled WGS sequence"/>
</dbReference>
<name>A0AAD3E1D7_9CHLO</name>
<dbReference type="EMBL" id="BMAR01000055">
    <property type="protein sequence ID" value="GFR51911.1"/>
    <property type="molecule type" value="Genomic_DNA"/>
</dbReference>
<keyword evidence="3" id="KW-1185">Reference proteome</keyword>
<sequence>MAVELSGQVTFRRPLSKRLVFFDLACYHGAEGQRSWIELLVKADGPLSLQDVRAIRDDVKLGDEVRVRGVYERHATTSNGANGNGNGGSCVASGGNSNDNNSQNADTSTKRGMCTRTRPSCRNQLPEVVCRLLLPLLPPLATRPRVSQRLNQGRIAMTPPLPQHMPPSSPPPTTHCPHPLQRLPHPRLPPPHAPLPYDRPFASTGLPPVAVP</sequence>
<evidence type="ECO:0000256" key="1">
    <source>
        <dbReference type="SAM" id="MobiDB-lite"/>
    </source>
</evidence>
<accession>A0AAD3E1D7</accession>
<dbReference type="AlphaFoldDB" id="A0AAD3E1D7"/>
<proteinExistence type="predicted"/>
<feature type="compositionally biased region" description="Pro residues" evidence="1">
    <location>
        <begin position="159"/>
        <end position="174"/>
    </location>
</feature>
<organism evidence="2 3">
    <name type="scientific">Astrephomene gubernaculifera</name>
    <dbReference type="NCBI Taxonomy" id="47775"/>
    <lineage>
        <taxon>Eukaryota</taxon>
        <taxon>Viridiplantae</taxon>
        <taxon>Chlorophyta</taxon>
        <taxon>core chlorophytes</taxon>
        <taxon>Chlorophyceae</taxon>
        <taxon>CS clade</taxon>
        <taxon>Chlamydomonadales</taxon>
        <taxon>Astrephomenaceae</taxon>
        <taxon>Astrephomene</taxon>
    </lineage>
</organism>
<gene>
    <name evidence="2" type="ORF">Agub_g14395</name>
</gene>